<dbReference type="InterPro" id="IPR005467">
    <property type="entry name" value="His_kinase_dom"/>
</dbReference>
<dbReference type="InterPro" id="IPR035965">
    <property type="entry name" value="PAS-like_dom_sf"/>
</dbReference>
<dbReference type="InterPro" id="IPR000014">
    <property type="entry name" value="PAS"/>
</dbReference>
<evidence type="ECO:0000259" key="10">
    <source>
        <dbReference type="PROSITE" id="PS50112"/>
    </source>
</evidence>
<evidence type="ECO:0000256" key="1">
    <source>
        <dbReference type="ARBA" id="ARBA00000085"/>
    </source>
</evidence>
<feature type="domain" description="Histidine kinase" evidence="9">
    <location>
        <begin position="397"/>
        <end position="607"/>
    </location>
</feature>
<dbReference type="AlphaFoldDB" id="A0A0J8GUF1"/>
<organism evidence="12 13">
    <name type="scientific">Catenovulum maritimum</name>
    <dbReference type="NCBI Taxonomy" id="1513271"/>
    <lineage>
        <taxon>Bacteria</taxon>
        <taxon>Pseudomonadati</taxon>
        <taxon>Pseudomonadota</taxon>
        <taxon>Gammaproteobacteria</taxon>
        <taxon>Alteromonadales</taxon>
        <taxon>Alteromonadaceae</taxon>
        <taxon>Catenovulum</taxon>
    </lineage>
</organism>
<dbReference type="Gene3D" id="1.10.287.130">
    <property type="match status" value="1"/>
</dbReference>
<dbReference type="InterPro" id="IPR004358">
    <property type="entry name" value="Sig_transdc_His_kin-like_C"/>
</dbReference>
<dbReference type="InterPro" id="IPR036890">
    <property type="entry name" value="HATPase_C_sf"/>
</dbReference>
<dbReference type="Proteomes" id="UP000037600">
    <property type="component" value="Unassembled WGS sequence"/>
</dbReference>
<dbReference type="GO" id="GO:0000155">
    <property type="term" value="F:phosphorelay sensor kinase activity"/>
    <property type="evidence" value="ECO:0007669"/>
    <property type="project" value="InterPro"/>
</dbReference>
<dbReference type="PROSITE" id="PS50113">
    <property type="entry name" value="PAC"/>
    <property type="match status" value="1"/>
</dbReference>
<dbReference type="Gene3D" id="3.30.450.20">
    <property type="entry name" value="PAS domain"/>
    <property type="match status" value="3"/>
</dbReference>
<comment type="catalytic activity">
    <reaction evidence="1">
        <text>ATP + protein L-histidine = ADP + protein N-phospho-L-histidine.</text>
        <dbReference type="EC" id="2.7.13.3"/>
    </reaction>
</comment>
<evidence type="ECO:0000313" key="12">
    <source>
        <dbReference type="EMBL" id="KMT66405.1"/>
    </source>
</evidence>
<dbReference type="PANTHER" id="PTHR43065">
    <property type="entry name" value="SENSOR HISTIDINE KINASE"/>
    <property type="match status" value="1"/>
</dbReference>
<keyword evidence="5" id="KW-0547">Nucleotide-binding</keyword>
<dbReference type="EMBL" id="LAZL01000004">
    <property type="protein sequence ID" value="KMT66405.1"/>
    <property type="molecule type" value="Genomic_DNA"/>
</dbReference>
<proteinExistence type="predicted"/>
<evidence type="ECO:0000313" key="13">
    <source>
        <dbReference type="Proteomes" id="UP000037600"/>
    </source>
</evidence>
<dbReference type="SMART" id="SM00388">
    <property type="entry name" value="HisKA"/>
    <property type="match status" value="1"/>
</dbReference>
<dbReference type="STRING" id="1513271.XM47_04060"/>
<keyword evidence="4" id="KW-0808">Transferase</keyword>
<evidence type="ECO:0000256" key="6">
    <source>
        <dbReference type="ARBA" id="ARBA00022777"/>
    </source>
</evidence>
<dbReference type="InterPro" id="IPR003661">
    <property type="entry name" value="HisK_dim/P_dom"/>
</dbReference>
<dbReference type="SMART" id="SM00091">
    <property type="entry name" value="PAS"/>
    <property type="match status" value="2"/>
</dbReference>
<evidence type="ECO:0000256" key="2">
    <source>
        <dbReference type="ARBA" id="ARBA00012438"/>
    </source>
</evidence>
<evidence type="ECO:0000256" key="5">
    <source>
        <dbReference type="ARBA" id="ARBA00022741"/>
    </source>
</evidence>
<dbReference type="InterPro" id="IPR036097">
    <property type="entry name" value="HisK_dim/P_sf"/>
</dbReference>
<name>A0A0J8GUF1_9ALTE</name>
<evidence type="ECO:0000259" key="9">
    <source>
        <dbReference type="PROSITE" id="PS50109"/>
    </source>
</evidence>
<dbReference type="SMART" id="SM00387">
    <property type="entry name" value="HATPase_c"/>
    <property type="match status" value="1"/>
</dbReference>
<feature type="domain" description="PAS" evidence="10">
    <location>
        <begin position="7"/>
        <end position="77"/>
    </location>
</feature>
<dbReference type="CDD" id="cd00130">
    <property type="entry name" value="PAS"/>
    <property type="match status" value="2"/>
</dbReference>
<feature type="domain" description="PAS" evidence="10">
    <location>
        <begin position="143"/>
        <end position="182"/>
    </location>
</feature>
<dbReference type="Pfam" id="PF02518">
    <property type="entry name" value="HATPase_c"/>
    <property type="match status" value="1"/>
</dbReference>
<dbReference type="NCBIfam" id="TIGR00229">
    <property type="entry name" value="sensory_box"/>
    <property type="match status" value="2"/>
</dbReference>
<feature type="domain" description="PAC" evidence="11">
    <location>
        <begin position="195"/>
        <end position="249"/>
    </location>
</feature>
<dbReference type="SUPFAM" id="SSF47384">
    <property type="entry name" value="Homodimeric domain of signal transducing histidine kinase"/>
    <property type="match status" value="1"/>
</dbReference>
<dbReference type="InterPro" id="IPR013655">
    <property type="entry name" value="PAS_fold_3"/>
</dbReference>
<dbReference type="Pfam" id="PF00512">
    <property type="entry name" value="HisKA"/>
    <property type="match status" value="1"/>
</dbReference>
<dbReference type="EC" id="2.7.13.3" evidence="2"/>
<accession>A0A0J8GUF1</accession>
<dbReference type="InterPro" id="IPR003594">
    <property type="entry name" value="HATPase_dom"/>
</dbReference>
<protein>
    <recommendedName>
        <fullName evidence="2">histidine kinase</fullName>
        <ecNumber evidence="2">2.7.13.3</ecNumber>
    </recommendedName>
</protein>
<evidence type="ECO:0000259" key="11">
    <source>
        <dbReference type="PROSITE" id="PS50113"/>
    </source>
</evidence>
<dbReference type="SUPFAM" id="SSF55785">
    <property type="entry name" value="PYP-like sensor domain (PAS domain)"/>
    <property type="match status" value="3"/>
</dbReference>
<dbReference type="Pfam" id="PF08447">
    <property type="entry name" value="PAS_3"/>
    <property type="match status" value="2"/>
</dbReference>
<evidence type="ECO:0000256" key="4">
    <source>
        <dbReference type="ARBA" id="ARBA00022679"/>
    </source>
</evidence>
<keyword evidence="3" id="KW-0597">Phosphoprotein</keyword>
<dbReference type="PROSITE" id="PS50109">
    <property type="entry name" value="HIS_KIN"/>
    <property type="match status" value="1"/>
</dbReference>
<reference evidence="12 13" key="1">
    <citation type="submission" date="2015-04" db="EMBL/GenBank/DDBJ databases">
        <title>Draft Genome Sequence of the Novel Agar-Digesting Marine Bacterium Q1.</title>
        <authorList>
            <person name="Li Y."/>
            <person name="Li D."/>
            <person name="Chen G."/>
            <person name="Du Z."/>
        </authorList>
    </citation>
    <scope>NUCLEOTIDE SEQUENCE [LARGE SCALE GENOMIC DNA]</scope>
    <source>
        <strain evidence="12 13">Q1</strain>
    </source>
</reference>
<dbReference type="SUPFAM" id="SSF55874">
    <property type="entry name" value="ATPase domain of HSP90 chaperone/DNA topoisomerase II/histidine kinase"/>
    <property type="match status" value="1"/>
</dbReference>
<keyword evidence="6 12" id="KW-0418">Kinase</keyword>
<comment type="caution">
    <text evidence="12">The sequence shown here is derived from an EMBL/GenBank/DDBJ whole genome shotgun (WGS) entry which is preliminary data.</text>
</comment>
<dbReference type="InterPro" id="IPR001610">
    <property type="entry name" value="PAC"/>
</dbReference>
<keyword evidence="13" id="KW-1185">Reference proteome</keyword>
<dbReference type="SMART" id="SM00086">
    <property type="entry name" value="PAC"/>
    <property type="match status" value="3"/>
</dbReference>
<dbReference type="PANTHER" id="PTHR43065:SF10">
    <property type="entry name" value="PEROXIDE STRESS-ACTIVATED HISTIDINE KINASE MAK3"/>
    <property type="match status" value="1"/>
</dbReference>
<dbReference type="InterPro" id="IPR000700">
    <property type="entry name" value="PAS-assoc_C"/>
</dbReference>
<sequence length="608" mass="68342">MESHYPSEDIYKKLVNGSFEMFCTANQNGFFEYINPSFTKVLGYPQEVLVSTSFYEFIHPEDIEKTKLECQKLIDGNDTVKFENRYRHIHGHYLTFSWSGSYDRDKQLIFAVAHDVTEIKKAQNISLQIEKALYKETILAKTDSNGVIIEVNDKFCQISGYSKQELIGKTHKLVNSGHHPKSFFKSMWQTISSGNTWTGVIKNVSKSGQFYFVQSVLTPIFDADGNIVNYLAIRQDITDSIVNQAKLTKTLEILNETNSIANVGGWELDIETGDLTWTEETFKILEVEQRVDSKPILEEGIKLFTPEYIPVIENAVNRAIQYGESYSLELQALTAKGNVVWVYTNGKPNYKDGKIVSLSGTIQNIDLRKSAEIKYAKERQKSAQNAKFASLGELSASVAHEINNPLGIISGTAELVARPNFKLEKLATKMDVIHKSADRISHIVKSLRKFSRTDEVNVKNAYSISQIIEEAITLTQPKLQRELVELNYTDSSNAMVLCNEIEIEQVMINLINNAIDAVQDLADKWIKIIVQDIGSLVQLEIIDSGSGIPESIQPRIFDPFYTTKNVGEGTGLGLSIIKGILDDHQANISINNDSTHTCFIIQFPKHGG</sequence>
<dbReference type="Pfam" id="PF13426">
    <property type="entry name" value="PAS_9"/>
    <property type="match status" value="1"/>
</dbReference>
<gene>
    <name evidence="12" type="ORF">XM47_04060</name>
</gene>
<keyword evidence="8" id="KW-0902">Two-component regulatory system</keyword>
<dbReference type="CDD" id="cd00082">
    <property type="entry name" value="HisKA"/>
    <property type="match status" value="1"/>
</dbReference>
<dbReference type="RefSeq" id="WP_048689975.1">
    <property type="nucleotide sequence ID" value="NZ_KQ130483.1"/>
</dbReference>
<evidence type="ECO:0000256" key="7">
    <source>
        <dbReference type="ARBA" id="ARBA00022840"/>
    </source>
</evidence>
<evidence type="ECO:0000256" key="8">
    <source>
        <dbReference type="ARBA" id="ARBA00023012"/>
    </source>
</evidence>
<dbReference type="PRINTS" id="PR00344">
    <property type="entry name" value="BCTRLSENSOR"/>
</dbReference>
<dbReference type="PROSITE" id="PS50112">
    <property type="entry name" value="PAS"/>
    <property type="match status" value="2"/>
</dbReference>
<keyword evidence="7" id="KW-0067">ATP-binding</keyword>
<dbReference type="OrthoDB" id="9808408at2"/>
<evidence type="ECO:0000256" key="3">
    <source>
        <dbReference type="ARBA" id="ARBA00022553"/>
    </source>
</evidence>
<dbReference type="Gene3D" id="3.30.565.10">
    <property type="entry name" value="Histidine kinase-like ATPase, C-terminal domain"/>
    <property type="match status" value="1"/>
</dbReference>
<dbReference type="GO" id="GO:0005524">
    <property type="term" value="F:ATP binding"/>
    <property type="evidence" value="ECO:0007669"/>
    <property type="project" value="UniProtKB-KW"/>
</dbReference>